<evidence type="ECO:0000259" key="1">
    <source>
        <dbReference type="Pfam" id="PF01323"/>
    </source>
</evidence>
<gene>
    <name evidence="2" type="ORF">ACFSFY_06140</name>
</gene>
<dbReference type="Pfam" id="PF01323">
    <property type="entry name" value="DSBA"/>
    <property type="match status" value="1"/>
</dbReference>
<evidence type="ECO:0000313" key="3">
    <source>
        <dbReference type="Proteomes" id="UP001597218"/>
    </source>
</evidence>
<dbReference type="PANTHER" id="PTHR13887:SF41">
    <property type="entry name" value="THIOREDOXIN SUPERFAMILY PROTEIN"/>
    <property type="match status" value="1"/>
</dbReference>
<reference evidence="3" key="1">
    <citation type="journal article" date="2019" name="Int. J. Syst. Evol. Microbiol.">
        <title>The Global Catalogue of Microorganisms (GCM) 10K type strain sequencing project: providing services to taxonomists for standard genome sequencing and annotation.</title>
        <authorList>
            <consortium name="The Broad Institute Genomics Platform"/>
            <consortium name="The Broad Institute Genome Sequencing Center for Infectious Disease"/>
            <person name="Wu L."/>
            <person name="Ma J."/>
        </authorList>
    </citation>
    <scope>NUCLEOTIDE SEQUENCE [LARGE SCALE GENOMIC DNA]</scope>
    <source>
        <strain evidence="3">CGMCC 4.7177</strain>
    </source>
</reference>
<dbReference type="EMBL" id="JBHUGI010000014">
    <property type="protein sequence ID" value="MFD1927644.1"/>
    <property type="molecule type" value="Genomic_DNA"/>
</dbReference>
<keyword evidence="3" id="KW-1185">Reference proteome</keyword>
<accession>A0ABW4SGU9</accession>
<evidence type="ECO:0000313" key="2">
    <source>
        <dbReference type="EMBL" id="MFD1927644.1"/>
    </source>
</evidence>
<name>A0ABW4SGU9_9BACL</name>
<feature type="domain" description="DSBA-like thioredoxin" evidence="1">
    <location>
        <begin position="3"/>
        <end position="204"/>
    </location>
</feature>
<organism evidence="2 3">
    <name type="scientific">Sporosarcina siberiensis</name>
    <dbReference type="NCBI Taxonomy" id="1365606"/>
    <lineage>
        <taxon>Bacteria</taxon>
        <taxon>Bacillati</taxon>
        <taxon>Bacillota</taxon>
        <taxon>Bacilli</taxon>
        <taxon>Bacillales</taxon>
        <taxon>Caryophanaceae</taxon>
        <taxon>Sporosarcina</taxon>
    </lineage>
</organism>
<proteinExistence type="predicted"/>
<dbReference type="Gene3D" id="3.40.30.10">
    <property type="entry name" value="Glutaredoxin"/>
    <property type="match status" value="1"/>
</dbReference>
<dbReference type="Proteomes" id="UP001597218">
    <property type="component" value="Unassembled WGS sequence"/>
</dbReference>
<dbReference type="InterPro" id="IPR036249">
    <property type="entry name" value="Thioredoxin-like_sf"/>
</dbReference>
<dbReference type="SUPFAM" id="SSF52833">
    <property type="entry name" value="Thioredoxin-like"/>
    <property type="match status" value="1"/>
</dbReference>
<dbReference type="PANTHER" id="PTHR13887">
    <property type="entry name" value="GLUTATHIONE S-TRANSFERASE KAPPA"/>
    <property type="match status" value="1"/>
</dbReference>
<dbReference type="CDD" id="cd03024">
    <property type="entry name" value="DsbA_FrnE"/>
    <property type="match status" value="1"/>
</dbReference>
<protein>
    <submittedName>
        <fullName evidence="2">DsbA family protein</fullName>
    </submittedName>
</protein>
<dbReference type="RefSeq" id="WP_381536302.1">
    <property type="nucleotide sequence ID" value="NZ_JBHUGI010000014.1"/>
</dbReference>
<sequence>MKIEIWSDYVCPFCYIGKRRLEEALEVTGLTDKVEVVFKAYELDPNSPRTSEMSMHEALSKKYNMSLEEAVNMTDNISEQAKTVGLDYDFENMKPGNTFDAHRLVKLAETENLGGIVAESLLRANFIDAKEVGSKEVLLQLAVDAGISQERANEMLESDEFAEDVKADISEARQVGVQGVPFFVINRKYAISGAQPAETFADALRKVTEEEGIRSI</sequence>
<comment type="caution">
    <text evidence="2">The sequence shown here is derived from an EMBL/GenBank/DDBJ whole genome shotgun (WGS) entry which is preliminary data.</text>
</comment>
<dbReference type="InterPro" id="IPR001853">
    <property type="entry name" value="DSBA-like_thioredoxin_dom"/>
</dbReference>